<evidence type="ECO:0000256" key="1">
    <source>
        <dbReference type="ARBA" id="ARBA00022714"/>
    </source>
</evidence>
<dbReference type="GO" id="GO:0022857">
    <property type="term" value="F:transmembrane transporter activity"/>
    <property type="evidence" value="ECO:0007669"/>
    <property type="project" value="InterPro"/>
</dbReference>
<evidence type="ECO:0000313" key="8">
    <source>
        <dbReference type="EMBL" id="KAK1944726.1"/>
    </source>
</evidence>
<protein>
    <submittedName>
        <fullName evidence="8">Rieske domain-containing protein</fullName>
    </submittedName>
</protein>
<evidence type="ECO:0000259" key="7">
    <source>
        <dbReference type="PROSITE" id="PS51296"/>
    </source>
</evidence>
<dbReference type="InterPro" id="IPR011701">
    <property type="entry name" value="MFS"/>
</dbReference>
<dbReference type="Gene3D" id="2.102.10.10">
    <property type="entry name" value="Rieske [2Fe-2S] iron-sulphur domain"/>
    <property type="match status" value="1"/>
</dbReference>
<accession>A0AAD9GUD6</accession>
<dbReference type="InterPro" id="IPR054716">
    <property type="entry name" value="Sol_Rieske_ferrdox_dom"/>
</dbReference>
<keyword evidence="3" id="KW-0408">Iron</keyword>
<dbReference type="SUPFAM" id="SSF103473">
    <property type="entry name" value="MFS general substrate transporter"/>
    <property type="match status" value="1"/>
</dbReference>
<sequence length="342" mass="38166">MSNNNLGKEYFDAWGNTLLFLCKVPFIVKQTLFIVLFAANVLVQGFGTSAFVKVNAAWYSASERDIFTGVFNIMLTSSYYLSLGTGGSIIETLSWAYVFIILGTTLFVMALVISCYVKNSPADTYNFATESRISSKEENEFHLTPKQQMQQLMHNYTLLGYLGTVFFLCWTRDGFLSPSSRLYLSELPSGAKKCVELPTSHRSVMLLNVDGQVFCMDQACYHHGGPLVNGDIEEMGSKTTIKCPWHAYRIAVETGEGLYKGVDMTMTPAGKLQRSSPRVKSKGIKQRTHFVELRNDGQDIYVADSSVIPGASMIESDLYAFRTANIPEAAKKGEVRIHSRFE</sequence>
<evidence type="ECO:0000256" key="4">
    <source>
        <dbReference type="ARBA" id="ARBA00023014"/>
    </source>
</evidence>
<dbReference type="PROSITE" id="PS51296">
    <property type="entry name" value="RIESKE"/>
    <property type="match status" value="1"/>
</dbReference>
<dbReference type="Proteomes" id="UP001259832">
    <property type="component" value="Unassembled WGS sequence"/>
</dbReference>
<dbReference type="InterPro" id="IPR036259">
    <property type="entry name" value="MFS_trans_sf"/>
</dbReference>
<dbReference type="InterPro" id="IPR017941">
    <property type="entry name" value="Rieske_2Fe-2S"/>
</dbReference>
<dbReference type="PANTHER" id="PTHR21496:SF0">
    <property type="entry name" value="RIESKE DOMAIN-CONTAINING PROTEIN"/>
    <property type="match status" value="1"/>
</dbReference>
<dbReference type="CDD" id="cd03467">
    <property type="entry name" value="Rieske"/>
    <property type="match status" value="1"/>
</dbReference>
<dbReference type="Pfam" id="PF22543">
    <property type="entry name" value="Rieske_4"/>
    <property type="match status" value="1"/>
</dbReference>
<dbReference type="InterPro" id="IPR036922">
    <property type="entry name" value="Rieske_2Fe-2S_sf"/>
</dbReference>
<keyword evidence="2" id="KW-0479">Metal-binding</keyword>
<dbReference type="Gene3D" id="1.20.1250.20">
    <property type="entry name" value="MFS general substrate transporter like domains"/>
    <property type="match status" value="1"/>
</dbReference>
<keyword evidence="6" id="KW-0812">Transmembrane</keyword>
<keyword evidence="6" id="KW-1133">Transmembrane helix</keyword>
<dbReference type="GO" id="GO:0046872">
    <property type="term" value="F:metal ion binding"/>
    <property type="evidence" value="ECO:0007669"/>
    <property type="project" value="UniProtKB-KW"/>
</dbReference>
<evidence type="ECO:0000256" key="6">
    <source>
        <dbReference type="SAM" id="Phobius"/>
    </source>
</evidence>
<reference evidence="8" key="1">
    <citation type="submission" date="2023-08" db="EMBL/GenBank/DDBJ databases">
        <title>Reference Genome Resource for the Citrus Pathogen Phytophthora citrophthora.</title>
        <authorList>
            <person name="Moller H."/>
            <person name="Coetzee B."/>
            <person name="Rose L.J."/>
            <person name="Van Niekerk J.M."/>
        </authorList>
    </citation>
    <scope>NUCLEOTIDE SEQUENCE</scope>
    <source>
        <strain evidence="8">STE-U-9442</strain>
    </source>
</reference>
<keyword evidence="6" id="KW-0472">Membrane</keyword>
<dbReference type="AlphaFoldDB" id="A0AAD9GUD6"/>
<evidence type="ECO:0000313" key="9">
    <source>
        <dbReference type="Proteomes" id="UP001259832"/>
    </source>
</evidence>
<comment type="caution">
    <text evidence="8">The sequence shown here is derived from an EMBL/GenBank/DDBJ whole genome shotgun (WGS) entry which is preliminary data.</text>
</comment>
<proteinExistence type="predicted"/>
<dbReference type="EMBL" id="JASMQC010000005">
    <property type="protein sequence ID" value="KAK1944726.1"/>
    <property type="molecule type" value="Genomic_DNA"/>
</dbReference>
<keyword evidence="4" id="KW-0411">Iron-sulfur</keyword>
<name>A0AAD9GUD6_9STRA</name>
<evidence type="ECO:0000256" key="3">
    <source>
        <dbReference type="ARBA" id="ARBA00023004"/>
    </source>
</evidence>
<organism evidence="8 9">
    <name type="scientific">Phytophthora citrophthora</name>
    <dbReference type="NCBI Taxonomy" id="4793"/>
    <lineage>
        <taxon>Eukaryota</taxon>
        <taxon>Sar</taxon>
        <taxon>Stramenopiles</taxon>
        <taxon>Oomycota</taxon>
        <taxon>Peronosporomycetes</taxon>
        <taxon>Peronosporales</taxon>
        <taxon>Peronosporaceae</taxon>
        <taxon>Phytophthora</taxon>
    </lineage>
</organism>
<evidence type="ECO:0000256" key="2">
    <source>
        <dbReference type="ARBA" id="ARBA00022723"/>
    </source>
</evidence>
<gene>
    <name evidence="8" type="ORF">P3T76_003259</name>
</gene>
<feature type="transmembrane region" description="Helical" evidence="6">
    <location>
        <begin position="95"/>
        <end position="117"/>
    </location>
</feature>
<feature type="transmembrane region" description="Helical" evidence="6">
    <location>
        <begin position="33"/>
        <end position="54"/>
    </location>
</feature>
<dbReference type="Pfam" id="PF07690">
    <property type="entry name" value="MFS_1"/>
    <property type="match status" value="1"/>
</dbReference>
<dbReference type="GO" id="GO:0051537">
    <property type="term" value="F:2 iron, 2 sulfur cluster binding"/>
    <property type="evidence" value="ECO:0007669"/>
    <property type="project" value="UniProtKB-KW"/>
</dbReference>
<feature type="domain" description="Rieske" evidence="7">
    <location>
        <begin position="179"/>
        <end position="249"/>
    </location>
</feature>
<comment type="cofactor">
    <cofactor evidence="5">
        <name>[2Fe-2S] cluster</name>
        <dbReference type="ChEBI" id="CHEBI:190135"/>
    </cofactor>
</comment>
<evidence type="ECO:0000256" key="5">
    <source>
        <dbReference type="ARBA" id="ARBA00034078"/>
    </source>
</evidence>
<keyword evidence="9" id="KW-1185">Reference proteome</keyword>
<dbReference type="SUPFAM" id="SSF50022">
    <property type="entry name" value="ISP domain"/>
    <property type="match status" value="1"/>
</dbReference>
<feature type="transmembrane region" description="Helical" evidence="6">
    <location>
        <begin position="66"/>
        <end position="83"/>
    </location>
</feature>
<dbReference type="PANTHER" id="PTHR21496">
    <property type="entry name" value="FERREDOXIN-RELATED"/>
    <property type="match status" value="1"/>
</dbReference>
<keyword evidence="1" id="KW-0001">2Fe-2S</keyword>